<keyword evidence="10 11" id="KW-0472">Membrane</keyword>
<gene>
    <name evidence="11" type="primary">cobD</name>
    <name evidence="12" type="ORF">ACFQMF_10830</name>
</gene>
<dbReference type="GO" id="GO:0005886">
    <property type="term" value="C:plasma membrane"/>
    <property type="evidence" value="ECO:0007669"/>
    <property type="project" value="UniProtKB-SubCell"/>
</dbReference>
<accession>A0ABD6ALY2</accession>
<comment type="caution">
    <text evidence="11">Lacks conserved residue(s) required for the propagation of feature annotation.</text>
</comment>
<evidence type="ECO:0000256" key="2">
    <source>
        <dbReference type="ARBA" id="ARBA00004651"/>
    </source>
</evidence>
<dbReference type="PANTHER" id="PTHR34308:SF1">
    <property type="entry name" value="COBALAMIN BIOSYNTHESIS PROTEIN CBIB"/>
    <property type="match status" value="1"/>
</dbReference>
<proteinExistence type="inferred from homology"/>
<dbReference type="HAMAP" id="MF_00024">
    <property type="entry name" value="CobD_CbiB"/>
    <property type="match status" value="1"/>
</dbReference>
<evidence type="ECO:0000313" key="12">
    <source>
        <dbReference type="EMBL" id="MFC7325070.1"/>
    </source>
</evidence>
<dbReference type="RefSeq" id="WP_256409258.1">
    <property type="nucleotide sequence ID" value="NZ_JANHDN010000004.1"/>
</dbReference>
<evidence type="ECO:0000256" key="11">
    <source>
        <dbReference type="HAMAP-Rule" id="MF_00024"/>
    </source>
</evidence>
<dbReference type="GO" id="GO:0009236">
    <property type="term" value="P:cobalamin biosynthetic process"/>
    <property type="evidence" value="ECO:0007669"/>
    <property type="project" value="UniProtKB-UniRule"/>
</dbReference>
<keyword evidence="8 11" id="KW-0812">Transmembrane</keyword>
<keyword evidence="13" id="KW-1185">Reference proteome</keyword>
<sequence>MSLPATLGLPVVAPLAALALAVALDLAIGEPPARVHPVALFGSLVEPIDRSWSRPRSVGVAAAVGLPTVAAVIAGGTVWGAAALAPRLGVGARLLAVPVAGGLLFSTVSLRMLREVTAEVVALTETDPDAARESIRALVGRDTGDLSPGALRSAAVESAAENLADGFVAPLVGFAAGATVGLAVGGSEAVLPLALGVAGAAWAKAVNTLDSMLGYRSKPAGWASARLDDAVMFLPARATAGCLAVAAGSVGALSRARSWAREPGSPNSGWPMATAAAALDVRLAKPGHYALNPTAAAPSVADAERAVRLVGVAGGVAVAGTAGWLAAVAGVVAWS</sequence>
<dbReference type="AlphaFoldDB" id="A0ABD6ALY2"/>
<dbReference type="InterPro" id="IPR004485">
    <property type="entry name" value="Cobalamin_biosynth_CobD/CbiB"/>
</dbReference>
<feature type="transmembrane region" description="Helical" evidence="11">
    <location>
        <begin position="60"/>
        <end position="82"/>
    </location>
</feature>
<comment type="caution">
    <text evidence="12">The sequence shown here is derived from an EMBL/GenBank/DDBJ whole genome shotgun (WGS) entry which is preliminary data.</text>
</comment>
<dbReference type="PANTHER" id="PTHR34308">
    <property type="entry name" value="COBALAMIN BIOSYNTHESIS PROTEIN CBIB"/>
    <property type="match status" value="1"/>
</dbReference>
<dbReference type="EMBL" id="JBHTBL010000008">
    <property type="protein sequence ID" value="MFC7325070.1"/>
    <property type="molecule type" value="Genomic_DNA"/>
</dbReference>
<evidence type="ECO:0000256" key="10">
    <source>
        <dbReference type="ARBA" id="ARBA00023136"/>
    </source>
</evidence>
<keyword evidence="6 11" id="KW-1003">Cell membrane</keyword>
<dbReference type="Proteomes" id="UP001596545">
    <property type="component" value="Unassembled WGS sequence"/>
</dbReference>
<evidence type="ECO:0000256" key="8">
    <source>
        <dbReference type="ARBA" id="ARBA00022692"/>
    </source>
</evidence>
<name>A0ABD6ALY2_9EURY</name>
<dbReference type="GO" id="GO:0015420">
    <property type="term" value="F:ABC-type vitamin B12 transporter activity"/>
    <property type="evidence" value="ECO:0007669"/>
    <property type="project" value="UniProtKB-UniRule"/>
</dbReference>
<evidence type="ECO:0000256" key="3">
    <source>
        <dbReference type="ARBA" id="ARBA00004953"/>
    </source>
</evidence>
<dbReference type="Pfam" id="PF03186">
    <property type="entry name" value="CobD_Cbib"/>
    <property type="match status" value="1"/>
</dbReference>
<keyword evidence="9 11" id="KW-1133">Transmembrane helix</keyword>
<evidence type="ECO:0000256" key="4">
    <source>
        <dbReference type="ARBA" id="ARBA00006263"/>
    </source>
</evidence>
<evidence type="ECO:0000256" key="7">
    <source>
        <dbReference type="ARBA" id="ARBA00022573"/>
    </source>
</evidence>
<evidence type="ECO:0000256" key="1">
    <source>
        <dbReference type="ARBA" id="ARBA00003384"/>
    </source>
</evidence>
<comment type="function">
    <text evidence="1 11">Converts cobyric acid to cobinamide by the addition of aminopropanol on the F carboxylic group.</text>
</comment>
<evidence type="ECO:0000256" key="5">
    <source>
        <dbReference type="ARBA" id="ARBA00016185"/>
    </source>
</evidence>
<keyword evidence="7 11" id="KW-0169">Cobalamin biosynthesis</keyword>
<comment type="similarity">
    <text evidence="4 11">Belongs to the CobD/CbiB family.</text>
</comment>
<evidence type="ECO:0000256" key="9">
    <source>
        <dbReference type="ARBA" id="ARBA00022989"/>
    </source>
</evidence>
<comment type="pathway">
    <text evidence="3 11">Cofactor biosynthesis; adenosylcobalamin biosynthesis.</text>
</comment>
<comment type="subcellular location">
    <subcellularLocation>
        <location evidence="2 11">Cell membrane</location>
        <topology evidence="2 11">Multi-pass membrane protein</topology>
    </subcellularLocation>
</comment>
<protein>
    <recommendedName>
        <fullName evidence="5 11">Probable cobalamin biosynthesis protein CobD</fullName>
    </recommendedName>
</protein>
<evidence type="ECO:0000313" key="13">
    <source>
        <dbReference type="Proteomes" id="UP001596545"/>
    </source>
</evidence>
<feature type="transmembrane region" description="Helical" evidence="11">
    <location>
        <begin position="94"/>
        <end position="113"/>
    </location>
</feature>
<reference evidence="12 13" key="1">
    <citation type="journal article" date="2019" name="Int. J. Syst. Evol. Microbiol.">
        <title>The Global Catalogue of Microorganisms (GCM) 10K type strain sequencing project: providing services to taxonomists for standard genome sequencing and annotation.</title>
        <authorList>
            <consortium name="The Broad Institute Genomics Platform"/>
            <consortium name="The Broad Institute Genome Sequencing Center for Infectious Disease"/>
            <person name="Wu L."/>
            <person name="Ma J."/>
        </authorList>
    </citation>
    <scope>NUCLEOTIDE SEQUENCE [LARGE SCALE GENOMIC DNA]</scope>
    <source>
        <strain evidence="12 13">CGMCC 1.12554</strain>
    </source>
</reference>
<evidence type="ECO:0000256" key="6">
    <source>
        <dbReference type="ARBA" id="ARBA00022475"/>
    </source>
</evidence>
<organism evidence="12 13">
    <name type="scientific">Halorubrum rutilum</name>
    <dbReference type="NCBI Taxonomy" id="1364933"/>
    <lineage>
        <taxon>Archaea</taxon>
        <taxon>Methanobacteriati</taxon>
        <taxon>Methanobacteriota</taxon>
        <taxon>Stenosarchaea group</taxon>
        <taxon>Halobacteria</taxon>
        <taxon>Halobacteriales</taxon>
        <taxon>Haloferacaceae</taxon>
        <taxon>Halorubrum</taxon>
    </lineage>
</organism>